<proteinExistence type="predicted"/>
<gene>
    <name evidence="1" type="ORF">IAS62_004353</name>
</gene>
<dbReference type="GeneID" id="89991125"/>
<dbReference type="Proteomes" id="UP001432216">
    <property type="component" value="Chromosome 7"/>
</dbReference>
<dbReference type="RefSeq" id="XP_064722248.1">
    <property type="nucleotide sequence ID" value="XM_064866176.1"/>
</dbReference>
<reference evidence="1 2" key="1">
    <citation type="submission" date="2024-01" db="EMBL/GenBank/DDBJ databases">
        <title>Comparative genomics of Cryptococcus and Kwoniella reveals pathogenesis evolution and contrasting modes of karyotype evolution via chromosome fusion or intercentromeric recombination.</title>
        <authorList>
            <person name="Coelho M.A."/>
            <person name="David-Palma M."/>
            <person name="Shea T."/>
            <person name="Bowers K."/>
            <person name="McGinley-Smith S."/>
            <person name="Mohammad A.W."/>
            <person name="Gnirke A."/>
            <person name="Yurkov A.M."/>
            <person name="Nowrousian M."/>
            <person name="Sun S."/>
            <person name="Cuomo C.A."/>
            <person name="Heitman J."/>
        </authorList>
    </citation>
    <scope>NUCLEOTIDE SEQUENCE [LARGE SCALE GENOMIC DNA]</scope>
    <source>
        <strain evidence="1 2">7685027</strain>
    </source>
</reference>
<protein>
    <submittedName>
        <fullName evidence="1">Uncharacterized protein</fullName>
    </submittedName>
</protein>
<keyword evidence="2" id="KW-1185">Reference proteome</keyword>
<dbReference type="EMBL" id="CP143812">
    <property type="protein sequence ID" value="WVO23009.1"/>
    <property type="molecule type" value="Genomic_DNA"/>
</dbReference>
<sequence length="82" mass="9160">MGPFLYSSALHLFQLEVPRGALTSKPFPRSSSPQKIRFNNPFPKAYSSEFKTLKVPIKAAPDELKGLFILEGNLDLNRPPTT</sequence>
<name>A0ABZ2AYR3_9TREE</name>
<accession>A0ABZ2AYR3</accession>
<organism evidence="1 2">
    <name type="scientific">Cryptococcus decagattii</name>
    <dbReference type="NCBI Taxonomy" id="1859122"/>
    <lineage>
        <taxon>Eukaryota</taxon>
        <taxon>Fungi</taxon>
        <taxon>Dikarya</taxon>
        <taxon>Basidiomycota</taxon>
        <taxon>Agaricomycotina</taxon>
        <taxon>Tremellomycetes</taxon>
        <taxon>Tremellales</taxon>
        <taxon>Cryptococcaceae</taxon>
        <taxon>Cryptococcus</taxon>
        <taxon>Cryptococcus gattii species complex</taxon>
    </lineage>
</organism>
<evidence type="ECO:0000313" key="2">
    <source>
        <dbReference type="Proteomes" id="UP001432216"/>
    </source>
</evidence>
<evidence type="ECO:0000313" key="1">
    <source>
        <dbReference type="EMBL" id="WVO23009.1"/>
    </source>
</evidence>